<evidence type="ECO:0000313" key="12">
    <source>
        <dbReference type="Proteomes" id="UP000243063"/>
    </source>
</evidence>
<dbReference type="GO" id="GO:0005737">
    <property type="term" value="C:cytoplasm"/>
    <property type="evidence" value="ECO:0007669"/>
    <property type="project" value="UniProtKB-SubCell"/>
</dbReference>
<keyword evidence="12" id="KW-1185">Reference proteome</keyword>
<dbReference type="Gene3D" id="1.10.220.120">
    <property type="entry name" value="Sigma-70 factor, region 1.1"/>
    <property type="match status" value="1"/>
</dbReference>
<evidence type="ECO:0000259" key="10">
    <source>
        <dbReference type="PROSITE" id="PS00716"/>
    </source>
</evidence>
<keyword evidence="3 6" id="KW-0731">Sigma factor</keyword>
<dbReference type="NCBIfam" id="TIGR02937">
    <property type="entry name" value="sigma70-ECF"/>
    <property type="match status" value="1"/>
</dbReference>
<dbReference type="RefSeq" id="WP_090212936.1">
    <property type="nucleotide sequence ID" value="NZ_LT629780.1"/>
</dbReference>
<dbReference type="AlphaFoldDB" id="A0A1H2FJ82"/>
<dbReference type="FunFam" id="1.10.601.10:FF:000002">
    <property type="entry name" value="RNA polymerase sigma factor RpoD"/>
    <property type="match status" value="1"/>
</dbReference>
<evidence type="ECO:0000256" key="5">
    <source>
        <dbReference type="ARBA" id="ARBA00023163"/>
    </source>
</evidence>
<accession>A0A1H2FJ82</accession>
<dbReference type="Pfam" id="PF04545">
    <property type="entry name" value="Sigma70_r4"/>
    <property type="match status" value="1"/>
</dbReference>
<dbReference type="FunFam" id="1.10.220.120:FF:000001">
    <property type="entry name" value="RNA polymerase sigma factor RpoD"/>
    <property type="match status" value="1"/>
</dbReference>
<reference evidence="12" key="1">
    <citation type="submission" date="2016-10" db="EMBL/GenBank/DDBJ databases">
        <authorList>
            <person name="Varghese N."/>
            <person name="Submissions S."/>
        </authorList>
    </citation>
    <scope>NUCLEOTIDE SEQUENCE [LARGE SCALE GENOMIC DNA]</scope>
    <source>
        <strain evidence="12">CCTCC 2012022</strain>
    </source>
</reference>
<evidence type="ECO:0000256" key="1">
    <source>
        <dbReference type="ARBA" id="ARBA00022490"/>
    </source>
</evidence>
<dbReference type="Gene3D" id="1.10.601.10">
    <property type="entry name" value="RNA Polymerase Primary Sigma Factor"/>
    <property type="match status" value="1"/>
</dbReference>
<evidence type="ECO:0000256" key="7">
    <source>
        <dbReference type="SAM" id="Coils"/>
    </source>
</evidence>
<feature type="domain" description="RNA polymerase sigma-70" evidence="9">
    <location>
        <begin position="407"/>
        <end position="420"/>
    </location>
</feature>
<dbReference type="NCBIfam" id="TIGR02393">
    <property type="entry name" value="RpoD_Cterm"/>
    <property type="match status" value="1"/>
</dbReference>
<dbReference type="InterPro" id="IPR014284">
    <property type="entry name" value="RNA_pol_sigma-70_dom"/>
</dbReference>
<dbReference type="InterPro" id="IPR007624">
    <property type="entry name" value="RNA_pol_sigma70_r3"/>
</dbReference>
<feature type="domain" description="RNA polymerase sigma-70" evidence="10">
    <location>
        <begin position="576"/>
        <end position="602"/>
    </location>
</feature>
<dbReference type="InterPro" id="IPR050239">
    <property type="entry name" value="Sigma-70_RNA_pol_init_factors"/>
</dbReference>
<dbReference type="InterPro" id="IPR042189">
    <property type="entry name" value="RNA_pol_sigma_70_r1_1_sf"/>
</dbReference>
<dbReference type="Pfam" id="PF04542">
    <property type="entry name" value="Sigma70_r2"/>
    <property type="match status" value="1"/>
</dbReference>
<dbReference type="GO" id="GO:0006352">
    <property type="term" value="P:DNA-templated transcription initiation"/>
    <property type="evidence" value="ECO:0007669"/>
    <property type="project" value="UniProtKB-UniRule"/>
</dbReference>
<protein>
    <recommendedName>
        <fullName evidence="6">RNA polymerase sigma factor RpoD</fullName>
    </recommendedName>
    <alternativeName>
        <fullName evidence="6">Sigma-70</fullName>
    </alternativeName>
</protein>
<dbReference type="InterPro" id="IPR028630">
    <property type="entry name" value="Sigma70_RpoD"/>
</dbReference>
<dbReference type="EMBL" id="LT629780">
    <property type="protein sequence ID" value="SDU07339.1"/>
    <property type="molecule type" value="Genomic_DNA"/>
</dbReference>
<keyword evidence="2 6" id="KW-0805">Transcription regulation</keyword>
<dbReference type="Pfam" id="PF03979">
    <property type="entry name" value="Sigma70_r1_1"/>
    <property type="match status" value="1"/>
</dbReference>
<feature type="region of interest" description="Sigma-70 factor domain-2" evidence="6">
    <location>
        <begin position="383"/>
        <end position="453"/>
    </location>
</feature>
<dbReference type="Pfam" id="PF04546">
    <property type="entry name" value="Sigma70_ner"/>
    <property type="match status" value="1"/>
</dbReference>
<dbReference type="Gene3D" id="1.10.10.10">
    <property type="entry name" value="Winged helix-like DNA-binding domain superfamily/Winged helix DNA-binding domain"/>
    <property type="match status" value="2"/>
</dbReference>
<dbReference type="InterPro" id="IPR007631">
    <property type="entry name" value="RNA_pol_sigma_70_non-ess"/>
</dbReference>
<keyword evidence="5 6" id="KW-0804">Transcription</keyword>
<dbReference type="GO" id="GO:0016987">
    <property type="term" value="F:sigma factor activity"/>
    <property type="evidence" value="ECO:0007669"/>
    <property type="project" value="UniProtKB-UniRule"/>
</dbReference>
<feature type="compositionally biased region" description="Acidic residues" evidence="8">
    <location>
        <begin position="194"/>
        <end position="219"/>
    </location>
</feature>
<evidence type="ECO:0000256" key="3">
    <source>
        <dbReference type="ARBA" id="ARBA00023082"/>
    </source>
</evidence>
<dbReference type="InterPro" id="IPR012760">
    <property type="entry name" value="RNA_pol_sigma_RpoD_C"/>
</dbReference>
<dbReference type="STRING" id="1245526.SAMN05216580_1241"/>
<dbReference type="SUPFAM" id="SSF88946">
    <property type="entry name" value="Sigma2 domain of RNA polymerase sigma factors"/>
    <property type="match status" value="1"/>
</dbReference>
<evidence type="ECO:0000256" key="8">
    <source>
        <dbReference type="SAM" id="MobiDB-lite"/>
    </source>
</evidence>
<keyword evidence="4 6" id="KW-0238">DNA-binding</keyword>
<feature type="region of interest" description="Disordered" evidence="8">
    <location>
        <begin position="165"/>
        <end position="220"/>
    </location>
</feature>
<evidence type="ECO:0000259" key="9">
    <source>
        <dbReference type="PROSITE" id="PS00715"/>
    </source>
</evidence>
<dbReference type="PRINTS" id="PR00046">
    <property type="entry name" value="SIGMA70FCT"/>
</dbReference>
<dbReference type="FunFam" id="1.10.10.10:FF:000002">
    <property type="entry name" value="RNA polymerase sigma factor SigA"/>
    <property type="match status" value="1"/>
</dbReference>
<dbReference type="FunFam" id="1.10.10.10:FF:000004">
    <property type="entry name" value="RNA polymerase sigma factor SigA"/>
    <property type="match status" value="1"/>
</dbReference>
<comment type="similarity">
    <text evidence="6">Belongs to the sigma-70 factor family. RpoD/SigA subfamily.</text>
</comment>
<comment type="function">
    <text evidence="6">Sigma factors are initiation factors that promote the attachment of RNA polymerase to specific initiation sites and are then released. This sigma factor is the primary sigma factor during exponential growth.</text>
</comment>
<organism evidence="11 12">
    <name type="scientific">Geopseudomonas guangdongensis</name>
    <dbReference type="NCBI Taxonomy" id="1245526"/>
    <lineage>
        <taxon>Bacteria</taxon>
        <taxon>Pseudomonadati</taxon>
        <taxon>Pseudomonadota</taxon>
        <taxon>Gammaproteobacteria</taxon>
        <taxon>Pseudomonadales</taxon>
        <taxon>Pseudomonadaceae</taxon>
        <taxon>Geopseudomonas</taxon>
    </lineage>
</organism>
<evidence type="ECO:0000313" key="11">
    <source>
        <dbReference type="EMBL" id="SDU07339.1"/>
    </source>
</evidence>
<evidence type="ECO:0000256" key="2">
    <source>
        <dbReference type="ARBA" id="ARBA00023015"/>
    </source>
</evidence>
<dbReference type="SUPFAM" id="SSF88659">
    <property type="entry name" value="Sigma3 and sigma4 domains of RNA polymerase sigma factors"/>
    <property type="match status" value="2"/>
</dbReference>
<dbReference type="InterPro" id="IPR007627">
    <property type="entry name" value="RNA_pol_sigma70_r2"/>
</dbReference>
<evidence type="ECO:0000256" key="6">
    <source>
        <dbReference type="HAMAP-Rule" id="MF_00963"/>
    </source>
</evidence>
<dbReference type="InterPro" id="IPR007630">
    <property type="entry name" value="RNA_pol_sigma70_r4"/>
</dbReference>
<comment type="subcellular location">
    <subcellularLocation>
        <location evidence="6">Cytoplasm</location>
    </subcellularLocation>
</comment>
<feature type="coiled-coil region" evidence="7">
    <location>
        <begin position="327"/>
        <end position="382"/>
    </location>
</feature>
<evidence type="ECO:0000256" key="4">
    <source>
        <dbReference type="ARBA" id="ARBA00023125"/>
    </source>
</evidence>
<dbReference type="PROSITE" id="PS00715">
    <property type="entry name" value="SIGMA70_1"/>
    <property type="match status" value="1"/>
</dbReference>
<dbReference type="InterPro" id="IPR007127">
    <property type="entry name" value="RNA_pol_sigma_70_r1_1"/>
</dbReference>
<keyword evidence="1 6" id="KW-0963">Cytoplasm</keyword>
<feature type="DNA-binding region" description="H-T-H motif" evidence="6">
    <location>
        <begin position="577"/>
        <end position="596"/>
    </location>
</feature>
<gene>
    <name evidence="6" type="primary">rpoD</name>
    <name evidence="11" type="ORF">SAMN05216580_1241</name>
</gene>
<dbReference type="PANTHER" id="PTHR30603:SF60">
    <property type="entry name" value="RNA POLYMERASE SIGMA FACTOR RPOD"/>
    <property type="match status" value="1"/>
</dbReference>
<dbReference type="GO" id="GO:0003677">
    <property type="term" value="F:DNA binding"/>
    <property type="evidence" value="ECO:0007669"/>
    <property type="project" value="UniProtKB-UniRule"/>
</dbReference>
<dbReference type="Pfam" id="PF04539">
    <property type="entry name" value="Sigma70_r3"/>
    <property type="match status" value="1"/>
</dbReference>
<sequence>MSVKAQQQSRLKELIARGREQGYLTYAEVNDHLPEDISDPEQVEDIIRMINDMGINVFETAPDADALLLAEADTDEAAAEEAAAALAAVESDIGRTTDPVRMYMREMGTVELLTREGEIEIAKRIEEGLREVMAAISRFPGSVESILAEYQRIVSEGGRLSDVLSGYIDPDDGSLPAESEAVPPPVAKAPAAASDDDEEEDGEEKTDTEEEGDGGPDPEEAARRFGAVAEQLEKARKILKKHGRGSAQGDAELDALAELFMPIKLVPKQFDALVVMVRDALDRVRAQERAIMQLCVRDARMPRADFLKLFPGNEADLGWIDGLTAGKAKYAEAIARLQDDIKACQQTLIDLQQELDLDIAEIKEINRRMSIGEAKARRAKKEMVEANLRLVISIAKKYTNRGLQFLDLIQEGNIGLMKAVDKFEYRRGYKFSTYATWWIRQAITRSIADQARTIRIPVHMIETINKLNRISRQMLQEMGREPTPEELGERMDMPEDKIRKVLKIAKEPISMETPIGDDEDSHLGDFIEDSTMQSPIDVATVESLKEATREVLGGLTAREAKVLRMRFGIDMNTDHTLEEVGKQFDVTRERIRQIEAKALRKLRHPTRSEHLRSFLDE</sequence>
<dbReference type="InterPro" id="IPR036388">
    <property type="entry name" value="WH-like_DNA-bd_sf"/>
</dbReference>
<dbReference type="InterPro" id="IPR009042">
    <property type="entry name" value="RNA_pol_sigma70_r1_2"/>
</dbReference>
<dbReference type="HAMAP" id="MF_00963">
    <property type="entry name" value="Sigma70_RpoD_SigA"/>
    <property type="match status" value="1"/>
</dbReference>
<dbReference type="Proteomes" id="UP000243063">
    <property type="component" value="Chromosome I"/>
</dbReference>
<name>A0A1H2FJ82_9GAMM</name>
<proteinExistence type="inferred from homology"/>
<feature type="short sequence motif" description="Interaction with polymerase core subunit RpoC" evidence="6">
    <location>
        <begin position="407"/>
        <end position="410"/>
    </location>
</feature>
<dbReference type="InterPro" id="IPR013324">
    <property type="entry name" value="RNA_pol_sigma_r3/r4-like"/>
</dbReference>
<dbReference type="OrthoDB" id="9809557at2"/>
<dbReference type="PROSITE" id="PS00716">
    <property type="entry name" value="SIGMA70_2"/>
    <property type="match status" value="1"/>
</dbReference>
<feature type="region of interest" description="Sigma-70 factor domain-4" evidence="6">
    <location>
        <begin position="551"/>
        <end position="604"/>
    </location>
</feature>
<keyword evidence="7" id="KW-0175">Coiled coil</keyword>
<feature type="region of interest" description="Sigma-70 factor domain-3" evidence="6">
    <location>
        <begin position="462"/>
        <end position="538"/>
    </location>
</feature>
<dbReference type="Pfam" id="PF00140">
    <property type="entry name" value="Sigma70_r1_2"/>
    <property type="match status" value="1"/>
</dbReference>
<dbReference type="CDD" id="cd06171">
    <property type="entry name" value="Sigma70_r4"/>
    <property type="match status" value="1"/>
</dbReference>
<comment type="subunit">
    <text evidence="6">Interacts transiently with the RNA polymerase catalytic core.</text>
</comment>
<dbReference type="PANTHER" id="PTHR30603">
    <property type="entry name" value="RNA POLYMERASE SIGMA FACTOR RPO"/>
    <property type="match status" value="1"/>
</dbReference>
<dbReference type="InterPro" id="IPR013325">
    <property type="entry name" value="RNA_pol_sigma_r2"/>
</dbReference>
<dbReference type="NCBIfam" id="NF004208">
    <property type="entry name" value="PRK05658.1"/>
    <property type="match status" value="1"/>
</dbReference>
<dbReference type="InterPro" id="IPR000943">
    <property type="entry name" value="RNA_pol_sigma70"/>
</dbReference>